<dbReference type="GeneID" id="19942528"/>
<evidence type="ECO:0000313" key="2">
    <source>
        <dbReference type="EMBL" id="EQC40729.1"/>
    </source>
</evidence>
<proteinExistence type="predicted"/>
<dbReference type="AlphaFoldDB" id="T0QRF8"/>
<feature type="compositionally biased region" description="Basic and acidic residues" evidence="1">
    <location>
        <begin position="181"/>
        <end position="200"/>
    </location>
</feature>
<dbReference type="RefSeq" id="XP_008605573.1">
    <property type="nucleotide sequence ID" value="XM_008607351.1"/>
</dbReference>
<dbReference type="EMBL" id="JH767135">
    <property type="protein sequence ID" value="EQC40729.1"/>
    <property type="molecule type" value="Genomic_DNA"/>
</dbReference>
<dbReference type="Proteomes" id="UP000030762">
    <property type="component" value="Unassembled WGS sequence"/>
</dbReference>
<name>T0QRF8_SAPDV</name>
<feature type="compositionally biased region" description="Basic residues" evidence="1">
    <location>
        <begin position="201"/>
        <end position="218"/>
    </location>
</feature>
<feature type="region of interest" description="Disordered" evidence="1">
    <location>
        <begin position="113"/>
        <end position="218"/>
    </location>
</feature>
<gene>
    <name evidence="2" type="ORF">SDRG_01801</name>
</gene>
<keyword evidence="3" id="KW-1185">Reference proteome</keyword>
<sequence length="218" mass="25550">MTTRTSANTLRATSSLVGHHLYPLAISRDHLNFISSILGPCTFGVKFLKRWRVGDALKANIFKALIQQLRPQELQTDVMQLLREKLAVNKQAGLQHLEKIILKRAFFYKSWSPKTKRPRDKESSDEDEKPSHEEQQGARGKKKRKFKQKDNKPPVQQERKNDGTTVLALRQQEAQIAGLPEFERQAEGDCRQEGLEERSSWRRRRRQQTRRQRRQRGR</sequence>
<evidence type="ECO:0000256" key="1">
    <source>
        <dbReference type="SAM" id="MobiDB-lite"/>
    </source>
</evidence>
<dbReference type="VEuPathDB" id="FungiDB:SDRG_01801"/>
<feature type="compositionally biased region" description="Basic and acidic residues" evidence="1">
    <location>
        <begin position="148"/>
        <end position="162"/>
    </location>
</feature>
<reference evidence="2 3" key="1">
    <citation type="submission" date="2012-04" db="EMBL/GenBank/DDBJ databases">
        <title>The Genome Sequence of Saprolegnia declina VS20.</title>
        <authorList>
            <consortium name="The Broad Institute Genome Sequencing Platform"/>
            <person name="Russ C."/>
            <person name="Nusbaum C."/>
            <person name="Tyler B."/>
            <person name="van West P."/>
            <person name="Dieguez-Uribeondo J."/>
            <person name="de Bruijn I."/>
            <person name="Tripathy S."/>
            <person name="Jiang R."/>
            <person name="Young S.K."/>
            <person name="Zeng Q."/>
            <person name="Gargeya S."/>
            <person name="Fitzgerald M."/>
            <person name="Haas B."/>
            <person name="Abouelleil A."/>
            <person name="Alvarado L."/>
            <person name="Arachchi H.M."/>
            <person name="Berlin A."/>
            <person name="Chapman S.B."/>
            <person name="Goldberg J."/>
            <person name="Griggs A."/>
            <person name="Gujja S."/>
            <person name="Hansen M."/>
            <person name="Howarth C."/>
            <person name="Imamovic A."/>
            <person name="Larimer J."/>
            <person name="McCowen C."/>
            <person name="Montmayeur A."/>
            <person name="Murphy C."/>
            <person name="Neiman D."/>
            <person name="Pearson M."/>
            <person name="Priest M."/>
            <person name="Roberts A."/>
            <person name="Saif S."/>
            <person name="Shea T."/>
            <person name="Sisk P."/>
            <person name="Sykes S."/>
            <person name="Wortman J."/>
            <person name="Nusbaum C."/>
            <person name="Birren B."/>
        </authorList>
    </citation>
    <scope>NUCLEOTIDE SEQUENCE [LARGE SCALE GENOMIC DNA]</scope>
    <source>
        <strain evidence="2 3">VS20</strain>
    </source>
</reference>
<dbReference type="STRING" id="1156394.T0QRF8"/>
<organism evidence="2 3">
    <name type="scientific">Saprolegnia diclina (strain VS20)</name>
    <dbReference type="NCBI Taxonomy" id="1156394"/>
    <lineage>
        <taxon>Eukaryota</taxon>
        <taxon>Sar</taxon>
        <taxon>Stramenopiles</taxon>
        <taxon>Oomycota</taxon>
        <taxon>Saprolegniomycetes</taxon>
        <taxon>Saprolegniales</taxon>
        <taxon>Saprolegniaceae</taxon>
        <taxon>Saprolegnia</taxon>
    </lineage>
</organism>
<dbReference type="InParanoid" id="T0QRF8"/>
<protein>
    <submittedName>
        <fullName evidence="2">Uncharacterized protein</fullName>
    </submittedName>
</protein>
<evidence type="ECO:0000313" key="3">
    <source>
        <dbReference type="Proteomes" id="UP000030762"/>
    </source>
</evidence>
<accession>T0QRF8</accession>